<dbReference type="Pfam" id="PF13287">
    <property type="entry name" value="Fn3_assoc"/>
    <property type="match status" value="1"/>
</dbReference>
<accession>A0A9D9HN67</accession>
<evidence type="ECO:0000313" key="2">
    <source>
        <dbReference type="Proteomes" id="UP000823638"/>
    </source>
</evidence>
<sequence>MKKEYTRLFHFIFYVFFLFAVPGLMALDQGVSYLDVSGHEYPVKQDELLSFQMPYLNFQTVESGNNCTLSFNRSGIIYCTIYSRTGEPEKPQKFLLDLKESENGLYTSEVFTCPETGILYAYWVGDKENQGVKSQSLIYDFMYRGIYRKDFYVVSPLPGEWDNLQTLVIDTEGSSNVVYTLDGSNPFENGIQYNGPVLLEGEGDFILRVADIGKNIETRIPFSQKKHDGGISLAQPENCSSFGSFLSSGESFSLTIPENTLYGININSDFSPVFPTEYADCNKNLLIEKNNTYLTLVVFDNDRSYLYTLFSGDYITSESGYSLFSDEDFHFLVFKNDVLIFENNSWNLLSEPLLVKRDFPHEVVWKEVSSSSNHAETKQLFLSRAAGTLDFDLNFYVDNKSALPQNDIHYNISLNSIPAFADKDSPLITDLNFVLPEGASGRFFLSLSLFDGEYISAQKICSFYVDEKSPFIPFLKIDDKGKYFFDWEVFQDIFDDDTETKVFSGITTSAYGEQFFGDDITYSEKNVFSLNDEDFLFPMNYQTKAYAVDSKKRMSLTVSKSGVVYPVGFYISSSGNPDGTGSFENPASSIDTVLSGLSPKQKSEGVVVFVSGELVSKMKHNIDYNLEVRGLKDNSSVLAKDYGVIRFVDNGYFNIKNGSLNLLNIYLVSSQKELRVHPLININNGLFTASDSMFVFQGDSQMLTAKSARISLVNSVIEHSSDNVVLSTVFMDSDVCIKGSELNFYGSDFIQAVETADSSLSFDSCTVNLNSQTGAVNGILSKNSEISLLSCVFNTKTDSASRIVESWNSNLNVVKSSFYLKNNNDVFSKIKIPALWLDSSSEFEVNSENVYQGFSNLFLK</sequence>
<protein>
    <submittedName>
        <fullName evidence="1">Chitobiase/beta-hexosaminidase C-terminal domain-containing protein</fullName>
    </submittedName>
</protein>
<dbReference type="InterPro" id="IPR026876">
    <property type="entry name" value="Fn3_assoc_repeat"/>
</dbReference>
<organism evidence="1 2">
    <name type="scientific">Candidatus Gallitreponema excrementavium</name>
    <dbReference type="NCBI Taxonomy" id="2840840"/>
    <lineage>
        <taxon>Bacteria</taxon>
        <taxon>Pseudomonadati</taxon>
        <taxon>Spirochaetota</taxon>
        <taxon>Spirochaetia</taxon>
        <taxon>Spirochaetales</taxon>
        <taxon>Candidatus Gallitreponema</taxon>
    </lineage>
</organism>
<comment type="caution">
    <text evidence="1">The sequence shown here is derived from an EMBL/GenBank/DDBJ whole genome shotgun (WGS) entry which is preliminary data.</text>
</comment>
<dbReference type="Proteomes" id="UP000823638">
    <property type="component" value="Unassembled WGS sequence"/>
</dbReference>
<proteinExistence type="predicted"/>
<name>A0A9D9HN67_9SPIR</name>
<dbReference type="AlphaFoldDB" id="A0A9D9HN67"/>
<dbReference type="EMBL" id="JADIMM010000021">
    <property type="protein sequence ID" value="MBO8456870.1"/>
    <property type="molecule type" value="Genomic_DNA"/>
</dbReference>
<reference evidence="1" key="1">
    <citation type="submission" date="2020-10" db="EMBL/GenBank/DDBJ databases">
        <authorList>
            <person name="Gilroy R."/>
        </authorList>
    </citation>
    <scope>NUCLEOTIDE SEQUENCE</scope>
    <source>
        <strain evidence="1">10532</strain>
    </source>
</reference>
<gene>
    <name evidence="1" type="ORF">IAA81_01425</name>
</gene>
<evidence type="ECO:0000313" key="1">
    <source>
        <dbReference type="EMBL" id="MBO8456870.1"/>
    </source>
</evidence>
<reference evidence="1" key="2">
    <citation type="journal article" date="2021" name="PeerJ">
        <title>Extensive microbial diversity within the chicken gut microbiome revealed by metagenomics and culture.</title>
        <authorList>
            <person name="Gilroy R."/>
            <person name="Ravi A."/>
            <person name="Getino M."/>
            <person name="Pursley I."/>
            <person name="Horton D.L."/>
            <person name="Alikhan N.F."/>
            <person name="Baker D."/>
            <person name="Gharbi K."/>
            <person name="Hall N."/>
            <person name="Watson M."/>
            <person name="Adriaenssens E.M."/>
            <person name="Foster-Nyarko E."/>
            <person name="Jarju S."/>
            <person name="Secka A."/>
            <person name="Antonio M."/>
            <person name="Oren A."/>
            <person name="Chaudhuri R.R."/>
            <person name="La Ragione R."/>
            <person name="Hildebrand F."/>
            <person name="Pallen M.J."/>
        </authorList>
    </citation>
    <scope>NUCLEOTIDE SEQUENCE</scope>
    <source>
        <strain evidence="1">10532</strain>
    </source>
</reference>